<dbReference type="InterPro" id="IPR013783">
    <property type="entry name" value="Ig-like_fold"/>
</dbReference>
<dbReference type="Gene3D" id="2.60.40.10">
    <property type="entry name" value="Immunoglobulins"/>
    <property type="match status" value="1"/>
</dbReference>
<dbReference type="SUPFAM" id="SSF49265">
    <property type="entry name" value="Fibronectin type III"/>
    <property type="match status" value="1"/>
</dbReference>
<dbReference type="KEGG" id="ddu:GF1_00610"/>
<name>A0A915U8U1_9BACT</name>
<proteinExistence type="predicted"/>
<gene>
    <name evidence="2" type="ORF">GF1_00610</name>
</gene>
<keyword evidence="3" id="KW-1185">Reference proteome</keyword>
<dbReference type="EMBL" id="AP024233">
    <property type="protein sequence ID" value="BCO07685.1"/>
    <property type="molecule type" value="Genomic_DNA"/>
</dbReference>
<protein>
    <recommendedName>
        <fullName evidence="1">Fibronectin type-III domain-containing protein</fullName>
    </recommendedName>
</protein>
<dbReference type="Proteomes" id="UP001063350">
    <property type="component" value="Chromosome"/>
</dbReference>
<evidence type="ECO:0000313" key="3">
    <source>
        <dbReference type="Proteomes" id="UP001063350"/>
    </source>
</evidence>
<sequence>MDVVLGRGNTLWRFADCTMPDAQGWQTCAVDPAVVAARVSGLSYGFCMYDDLGTTWSIVSGKFAEDILPNRFFYSRESLIGKPFLEIRVGDRDTVAPQSVENVDVVTNGLPAGEAVVSWKTPSDYGGGRTLGFHVEYERGDGTRAAFPRYLVPMASQTGETVRMRIRDLSFEGGETITLSITAVDSVGNRSAPFIKNITLASDPSRAELEESDITPFSSSTDLPVVHGLKVSVVDVLDKIDPVTGKMIPVQQHGYKGGNHLYSAEKRLVRLQSARNEFVAFQLNLNGDSPRVRVSMAKYIDPHKANNFDPFRG</sequence>
<dbReference type="InterPro" id="IPR036116">
    <property type="entry name" value="FN3_sf"/>
</dbReference>
<accession>A0A915U8U1</accession>
<organism evidence="2 3">
    <name type="scientific">Desulfolithobacter dissulfuricans</name>
    <dbReference type="NCBI Taxonomy" id="2795293"/>
    <lineage>
        <taxon>Bacteria</taxon>
        <taxon>Pseudomonadati</taxon>
        <taxon>Thermodesulfobacteriota</taxon>
        <taxon>Desulfobulbia</taxon>
        <taxon>Desulfobulbales</taxon>
        <taxon>Desulfobulbaceae</taxon>
        <taxon>Desulfolithobacter</taxon>
    </lineage>
</organism>
<dbReference type="AlphaFoldDB" id="A0A915U8U1"/>
<dbReference type="PROSITE" id="PS50853">
    <property type="entry name" value="FN3"/>
    <property type="match status" value="1"/>
</dbReference>
<evidence type="ECO:0000259" key="1">
    <source>
        <dbReference type="PROSITE" id="PS50853"/>
    </source>
</evidence>
<dbReference type="InterPro" id="IPR003961">
    <property type="entry name" value="FN3_dom"/>
</dbReference>
<reference evidence="2" key="1">
    <citation type="submission" date="2020-12" db="EMBL/GenBank/DDBJ databases">
        <title>Desulfobium dissulfuricans gen. nov., sp. nov., a novel mesophilic, sulfate-reducing bacterium isolated from a deep-sea hydrothermal vent.</title>
        <authorList>
            <person name="Hashimoto Y."/>
            <person name="Tame A."/>
            <person name="Sawayama S."/>
            <person name="Miyazaki J."/>
            <person name="Takai K."/>
            <person name="Nakagawa S."/>
        </authorList>
    </citation>
    <scope>NUCLEOTIDE SEQUENCE</scope>
    <source>
        <strain evidence="2">GF1</strain>
    </source>
</reference>
<evidence type="ECO:0000313" key="2">
    <source>
        <dbReference type="EMBL" id="BCO07685.1"/>
    </source>
</evidence>
<feature type="domain" description="Fibronectin type-III" evidence="1">
    <location>
        <begin position="96"/>
        <end position="203"/>
    </location>
</feature>